<protein>
    <submittedName>
        <fullName evidence="3">SDR family oxidoreductase</fullName>
    </submittedName>
</protein>
<evidence type="ECO:0000313" key="3">
    <source>
        <dbReference type="EMBL" id="UOQ56843.1"/>
    </source>
</evidence>
<dbReference type="PRINTS" id="PR00080">
    <property type="entry name" value="SDRFAMILY"/>
</dbReference>
<dbReference type="PANTHER" id="PTHR42760">
    <property type="entry name" value="SHORT-CHAIN DEHYDROGENASES/REDUCTASES FAMILY MEMBER"/>
    <property type="match status" value="1"/>
</dbReference>
<dbReference type="InterPro" id="IPR020904">
    <property type="entry name" value="Sc_DH/Rdtase_CS"/>
</dbReference>
<dbReference type="PANTHER" id="PTHR42760:SF115">
    <property type="entry name" value="3-OXOACYL-[ACYL-CARRIER-PROTEIN] REDUCTASE FABG"/>
    <property type="match status" value="1"/>
</dbReference>
<dbReference type="RefSeq" id="WP_244727331.1">
    <property type="nucleotide sequence ID" value="NZ_CP095045.1"/>
</dbReference>
<evidence type="ECO:0000256" key="1">
    <source>
        <dbReference type="ARBA" id="ARBA00006484"/>
    </source>
</evidence>
<dbReference type="Proteomes" id="UP000831786">
    <property type="component" value="Chromosome"/>
</dbReference>
<reference evidence="3 4" key="1">
    <citation type="submission" date="2022-04" db="EMBL/GenBank/DDBJ databases">
        <title>Leucobacter sp. isolated from rhizosphere of garlic.</title>
        <authorList>
            <person name="Won M."/>
            <person name="Lee C.-M."/>
            <person name="Woen H.-Y."/>
            <person name="Kwon S.-W."/>
        </authorList>
    </citation>
    <scope>NUCLEOTIDE SEQUENCE [LARGE SCALE GENOMIC DNA]</scope>
    <source>
        <strain evidence="3 4">H21R-40</strain>
    </source>
</reference>
<organism evidence="3 4">
    <name type="scientific">Leucobacter allii</name>
    <dbReference type="NCBI Taxonomy" id="2932247"/>
    <lineage>
        <taxon>Bacteria</taxon>
        <taxon>Bacillati</taxon>
        <taxon>Actinomycetota</taxon>
        <taxon>Actinomycetes</taxon>
        <taxon>Micrococcales</taxon>
        <taxon>Microbacteriaceae</taxon>
        <taxon>Leucobacter</taxon>
    </lineage>
</organism>
<dbReference type="PROSITE" id="PS00061">
    <property type="entry name" value="ADH_SHORT"/>
    <property type="match status" value="1"/>
</dbReference>
<dbReference type="EMBL" id="CP095045">
    <property type="protein sequence ID" value="UOQ56843.1"/>
    <property type="molecule type" value="Genomic_DNA"/>
</dbReference>
<accession>A0ABY4FKQ2</accession>
<evidence type="ECO:0000313" key="4">
    <source>
        <dbReference type="Proteomes" id="UP000831786"/>
    </source>
</evidence>
<proteinExistence type="inferred from homology"/>
<dbReference type="Gene3D" id="3.40.50.720">
    <property type="entry name" value="NAD(P)-binding Rossmann-like Domain"/>
    <property type="match status" value="1"/>
</dbReference>
<dbReference type="InterPro" id="IPR002347">
    <property type="entry name" value="SDR_fam"/>
</dbReference>
<gene>
    <name evidence="3" type="ORF">MUN78_14415</name>
</gene>
<comment type="similarity">
    <text evidence="1">Belongs to the short-chain dehydrogenases/reductases (SDR) family.</text>
</comment>
<dbReference type="SUPFAM" id="SSF51735">
    <property type="entry name" value="NAD(P)-binding Rossmann-fold domains"/>
    <property type="match status" value="1"/>
</dbReference>
<dbReference type="InterPro" id="IPR036291">
    <property type="entry name" value="NAD(P)-bd_dom_sf"/>
</dbReference>
<dbReference type="CDD" id="cd05233">
    <property type="entry name" value="SDR_c"/>
    <property type="match status" value="1"/>
</dbReference>
<keyword evidence="2" id="KW-0560">Oxidoreductase</keyword>
<dbReference type="Pfam" id="PF13561">
    <property type="entry name" value="adh_short_C2"/>
    <property type="match status" value="1"/>
</dbReference>
<sequence length="247" mass="25343">MGALDGKIAVITGAGGRIGRATTAAFHREGATVIGMDIDAGPTACDRFVAIDLADEPAVATAFETIGAEFGGIDVLFSNAGVALAEDANVLDTGLAVWERTLRSNLTSMFLANKHGIPQILARGGGAVVNTASLLGSMGSAIPGISYSASKGAVIALTADIAVEFARRGLRANSISPGPVETPLFTDHADDAGRRRRLVHVPTGRFTRAEEVAESVVFLASDRASHITGVDLKIDGGMAIAYVTPEG</sequence>
<name>A0ABY4FKQ2_9MICO</name>
<keyword evidence="4" id="KW-1185">Reference proteome</keyword>
<evidence type="ECO:0000256" key="2">
    <source>
        <dbReference type="ARBA" id="ARBA00023002"/>
    </source>
</evidence>
<dbReference type="PRINTS" id="PR00081">
    <property type="entry name" value="GDHRDH"/>
</dbReference>